<protein>
    <submittedName>
        <fullName evidence="6">Helix-turn-helix domain-containing protein</fullName>
    </submittedName>
</protein>
<keyword evidence="1" id="KW-0805">Transcription regulation</keyword>
<evidence type="ECO:0000313" key="7">
    <source>
        <dbReference type="Proteomes" id="UP001550850"/>
    </source>
</evidence>
<dbReference type="Gene3D" id="3.30.450.40">
    <property type="match status" value="2"/>
</dbReference>
<dbReference type="PANTHER" id="PTHR30136">
    <property type="entry name" value="HELIX-TURN-HELIX TRANSCRIPTIONAL REGULATOR, ICLR FAMILY"/>
    <property type="match status" value="1"/>
</dbReference>
<keyword evidence="2" id="KW-0238">DNA-binding</keyword>
<dbReference type="InterPro" id="IPR050707">
    <property type="entry name" value="HTH_MetabolicPath_Reg"/>
</dbReference>
<dbReference type="PROSITE" id="PS51078">
    <property type="entry name" value="ICLR_ED"/>
    <property type="match status" value="1"/>
</dbReference>
<dbReference type="InterPro" id="IPR036388">
    <property type="entry name" value="WH-like_DNA-bd_sf"/>
</dbReference>
<reference evidence="6 7" key="1">
    <citation type="submission" date="2024-06" db="EMBL/GenBank/DDBJ databases">
        <title>The Natural Products Discovery Center: Release of the First 8490 Sequenced Strains for Exploring Actinobacteria Biosynthetic Diversity.</title>
        <authorList>
            <person name="Kalkreuter E."/>
            <person name="Kautsar S.A."/>
            <person name="Yang D."/>
            <person name="Bader C.D."/>
            <person name="Teijaro C.N."/>
            <person name="Fluegel L."/>
            <person name="Davis C.M."/>
            <person name="Simpson J.R."/>
            <person name="Lauterbach L."/>
            <person name="Steele A.D."/>
            <person name="Gui C."/>
            <person name="Meng S."/>
            <person name="Li G."/>
            <person name="Viehrig K."/>
            <person name="Ye F."/>
            <person name="Su P."/>
            <person name="Kiefer A.F."/>
            <person name="Nichols A."/>
            <person name="Cepeda A.J."/>
            <person name="Yan W."/>
            <person name="Fan B."/>
            <person name="Jiang Y."/>
            <person name="Adhikari A."/>
            <person name="Zheng C.-J."/>
            <person name="Schuster L."/>
            <person name="Cowan T.M."/>
            <person name="Smanski M.J."/>
            <person name="Chevrette M.G."/>
            <person name="De Carvalho L.P.S."/>
            <person name="Shen B."/>
        </authorList>
    </citation>
    <scope>NUCLEOTIDE SEQUENCE [LARGE SCALE GENOMIC DNA]</scope>
    <source>
        <strain evidence="6 7">NPDC038104</strain>
    </source>
</reference>
<name>A0ABV2YNX3_9ACTN</name>
<dbReference type="InterPro" id="IPR014757">
    <property type="entry name" value="Tscrpt_reg_IclR_C"/>
</dbReference>
<dbReference type="SMART" id="SM00346">
    <property type="entry name" value="HTH_ICLR"/>
    <property type="match status" value="1"/>
</dbReference>
<dbReference type="EMBL" id="JBEZUR010000057">
    <property type="protein sequence ID" value="MEU3557435.1"/>
    <property type="molecule type" value="Genomic_DNA"/>
</dbReference>
<proteinExistence type="predicted"/>
<dbReference type="Pfam" id="PF01614">
    <property type="entry name" value="IclR_C"/>
    <property type="match status" value="1"/>
</dbReference>
<evidence type="ECO:0000256" key="1">
    <source>
        <dbReference type="ARBA" id="ARBA00023015"/>
    </source>
</evidence>
<organism evidence="6 7">
    <name type="scientific">Streptomyces fragilis</name>
    <dbReference type="NCBI Taxonomy" id="67301"/>
    <lineage>
        <taxon>Bacteria</taxon>
        <taxon>Bacillati</taxon>
        <taxon>Actinomycetota</taxon>
        <taxon>Actinomycetes</taxon>
        <taxon>Kitasatosporales</taxon>
        <taxon>Streptomycetaceae</taxon>
        <taxon>Streptomyces</taxon>
    </lineage>
</organism>
<dbReference type="SUPFAM" id="SSF46785">
    <property type="entry name" value="Winged helix' DNA-binding domain"/>
    <property type="match status" value="1"/>
</dbReference>
<evidence type="ECO:0000256" key="3">
    <source>
        <dbReference type="ARBA" id="ARBA00023163"/>
    </source>
</evidence>
<keyword evidence="3" id="KW-0804">Transcription</keyword>
<dbReference type="Pfam" id="PF09339">
    <property type="entry name" value="HTH_IclR"/>
    <property type="match status" value="1"/>
</dbReference>
<evidence type="ECO:0000313" key="6">
    <source>
        <dbReference type="EMBL" id="MEU3557435.1"/>
    </source>
</evidence>
<evidence type="ECO:0000259" key="4">
    <source>
        <dbReference type="PROSITE" id="PS51077"/>
    </source>
</evidence>
<dbReference type="Gene3D" id="1.10.10.10">
    <property type="entry name" value="Winged helix-like DNA-binding domain superfamily/Winged helix DNA-binding domain"/>
    <property type="match status" value="1"/>
</dbReference>
<dbReference type="RefSeq" id="WP_108955604.1">
    <property type="nucleotide sequence ID" value="NZ_BEVZ01000006.1"/>
</dbReference>
<dbReference type="PANTHER" id="PTHR30136:SF24">
    <property type="entry name" value="HTH-TYPE TRANSCRIPTIONAL REPRESSOR ALLR"/>
    <property type="match status" value="1"/>
</dbReference>
<dbReference type="InterPro" id="IPR005471">
    <property type="entry name" value="Tscrpt_reg_IclR_N"/>
</dbReference>
<dbReference type="PROSITE" id="PS51077">
    <property type="entry name" value="HTH_ICLR"/>
    <property type="match status" value="1"/>
</dbReference>
<accession>A0ABV2YNX3</accession>
<dbReference type="InterPro" id="IPR036390">
    <property type="entry name" value="WH_DNA-bd_sf"/>
</dbReference>
<dbReference type="SUPFAM" id="SSF55781">
    <property type="entry name" value="GAF domain-like"/>
    <property type="match status" value="1"/>
</dbReference>
<comment type="caution">
    <text evidence="6">The sequence shown here is derived from an EMBL/GenBank/DDBJ whole genome shotgun (WGS) entry which is preliminary data.</text>
</comment>
<feature type="domain" description="HTH iclR-type" evidence="4">
    <location>
        <begin position="6"/>
        <end position="67"/>
    </location>
</feature>
<gene>
    <name evidence="6" type="ORF">AB0E65_24950</name>
</gene>
<keyword evidence="7" id="KW-1185">Reference proteome</keyword>
<evidence type="ECO:0000259" key="5">
    <source>
        <dbReference type="PROSITE" id="PS51078"/>
    </source>
</evidence>
<dbReference type="Proteomes" id="UP001550850">
    <property type="component" value="Unassembled WGS sequence"/>
</dbReference>
<dbReference type="InterPro" id="IPR029016">
    <property type="entry name" value="GAF-like_dom_sf"/>
</dbReference>
<feature type="domain" description="IclR-ED" evidence="5">
    <location>
        <begin position="66"/>
        <end position="229"/>
    </location>
</feature>
<sequence length="238" mass="24115">MATDGSQTLERGLTALRLIAGRPEGLTAGEVASELGVHRSIAYRLLAALVRQGFAHRDGTGRHRPGVAFYTLAELARPPLLDAARPVLHDLAAHLGVTACLVVAEAGQAVAVAVVEPPGAGPRLSYRVGSRDPLERGAGGLALLAARPPAEGEPGRVAEVRSRGYAATGEELIPGVFGVAAPVGRAVGEEPAAVTVLTHRKELADGAVGAVLEAAARLAGTRATPPVTDAGTAGPGRE</sequence>
<evidence type="ECO:0000256" key="2">
    <source>
        <dbReference type="ARBA" id="ARBA00023125"/>
    </source>
</evidence>